<evidence type="ECO:0000313" key="7">
    <source>
        <dbReference type="Proteomes" id="UP000229897"/>
    </source>
</evidence>
<dbReference type="InterPro" id="IPR001789">
    <property type="entry name" value="Sig_transdc_resp-reg_receiver"/>
</dbReference>
<dbReference type="OrthoDB" id="5421695at2"/>
<organism evidence="6 7">
    <name type="scientific">Massilia violaceinigra</name>
    <dbReference type="NCBI Taxonomy" id="2045208"/>
    <lineage>
        <taxon>Bacteria</taxon>
        <taxon>Pseudomonadati</taxon>
        <taxon>Pseudomonadota</taxon>
        <taxon>Betaproteobacteria</taxon>
        <taxon>Burkholderiales</taxon>
        <taxon>Oxalobacteraceae</taxon>
        <taxon>Telluria group</taxon>
        <taxon>Massilia</taxon>
    </lineage>
</organism>
<dbReference type="EMBL" id="CP024609">
    <property type="protein sequence ID" value="ATQ79229.1"/>
    <property type="molecule type" value="Genomic_DNA"/>
</dbReference>
<reference evidence="6" key="1">
    <citation type="submission" date="2017-10" db="EMBL/GenBank/DDBJ databases">
        <title>Massilia psychrophilum sp. nov., a novel purple-pigmented bacterium isolated from Tianshan glacier, Xinjiang Municipality, China.</title>
        <authorList>
            <person name="Wang H."/>
        </authorList>
    </citation>
    <scope>NUCLEOTIDE SEQUENCE [LARGE SCALE GENOMIC DNA]</scope>
    <source>
        <strain evidence="6">B2</strain>
        <plasmid evidence="6">unnamed</plasmid>
    </source>
</reference>
<dbReference type="SMART" id="SM00448">
    <property type="entry name" value="REC"/>
    <property type="match status" value="1"/>
</dbReference>
<evidence type="ECO:0000256" key="4">
    <source>
        <dbReference type="SAM" id="Phobius"/>
    </source>
</evidence>
<evidence type="ECO:0000256" key="2">
    <source>
        <dbReference type="ARBA" id="ARBA00023012"/>
    </source>
</evidence>
<keyword evidence="6" id="KW-0614">Plasmid</keyword>
<protein>
    <submittedName>
        <fullName evidence="6">Two-component system response regulator</fullName>
    </submittedName>
</protein>
<dbReference type="Proteomes" id="UP000229897">
    <property type="component" value="Plasmid unnamed"/>
</dbReference>
<dbReference type="GO" id="GO:0000160">
    <property type="term" value="P:phosphorelay signal transduction system"/>
    <property type="evidence" value="ECO:0007669"/>
    <property type="project" value="UniProtKB-KW"/>
</dbReference>
<feature type="transmembrane region" description="Helical" evidence="4">
    <location>
        <begin position="20"/>
        <end position="42"/>
    </location>
</feature>
<evidence type="ECO:0000313" key="6">
    <source>
        <dbReference type="EMBL" id="ATQ79229.1"/>
    </source>
</evidence>
<keyword evidence="4" id="KW-0812">Transmembrane</keyword>
<keyword evidence="2" id="KW-0902">Two-component regulatory system</keyword>
<feature type="modified residue" description="4-aspartylphosphate" evidence="3">
    <location>
        <position position="54"/>
    </location>
</feature>
<dbReference type="Gene3D" id="3.40.50.2300">
    <property type="match status" value="1"/>
</dbReference>
<dbReference type="RefSeq" id="WP_099883043.1">
    <property type="nucleotide sequence ID" value="NZ_CP024609.1"/>
</dbReference>
<dbReference type="Pfam" id="PF00072">
    <property type="entry name" value="Response_reg"/>
    <property type="match status" value="1"/>
</dbReference>
<dbReference type="SUPFAM" id="SSF52172">
    <property type="entry name" value="CheY-like"/>
    <property type="match status" value="1"/>
</dbReference>
<dbReference type="PANTHER" id="PTHR45339">
    <property type="entry name" value="HYBRID SIGNAL TRANSDUCTION HISTIDINE KINASE J"/>
    <property type="match status" value="1"/>
</dbReference>
<accession>A0A2D2DW78</accession>
<keyword evidence="1 3" id="KW-0597">Phosphoprotein</keyword>
<feature type="domain" description="Response regulatory" evidence="5">
    <location>
        <begin position="5"/>
        <end position="121"/>
    </location>
</feature>
<dbReference type="AlphaFoldDB" id="A0A2D2DW78"/>
<keyword evidence="7" id="KW-1185">Reference proteome</keyword>
<evidence type="ECO:0000259" key="5">
    <source>
        <dbReference type="PROSITE" id="PS50110"/>
    </source>
</evidence>
<geneLocation type="plasmid" evidence="6 7">
    <name>unnamed</name>
</geneLocation>
<evidence type="ECO:0000256" key="3">
    <source>
        <dbReference type="PROSITE-ProRule" id="PRU00169"/>
    </source>
</evidence>
<name>A0A2D2DW78_9BURK</name>
<dbReference type="PANTHER" id="PTHR45339:SF1">
    <property type="entry name" value="HYBRID SIGNAL TRANSDUCTION HISTIDINE KINASE J"/>
    <property type="match status" value="1"/>
</dbReference>
<dbReference type="InterPro" id="IPR011006">
    <property type="entry name" value="CheY-like_superfamily"/>
</dbReference>
<keyword evidence="4" id="KW-1133">Transmembrane helix</keyword>
<evidence type="ECO:0000256" key="1">
    <source>
        <dbReference type="ARBA" id="ARBA00022553"/>
    </source>
</evidence>
<sequence>MNSKRVLLIDDNEINMDLMIFVMNVWGFLVIPALNGPAGLAISKSEIPDLIICDIQMPHLDGFQIVQTLKSDPQYSSIPIIALTAMAMMGDKENLLAAGFDSYLSKPVEIDELKGALRKLLPGWTDATD</sequence>
<dbReference type="PROSITE" id="PS50110">
    <property type="entry name" value="RESPONSE_REGULATORY"/>
    <property type="match status" value="1"/>
</dbReference>
<dbReference type="KEGG" id="mass:CR152_32150"/>
<keyword evidence="4" id="KW-0472">Membrane</keyword>
<proteinExistence type="predicted"/>
<gene>
    <name evidence="6" type="ORF">CR152_32150</name>
</gene>